<reference evidence="1" key="1">
    <citation type="submission" date="2023-03" db="EMBL/GenBank/DDBJ databases">
        <title>Massive genome expansion in bonnet fungi (Mycena s.s.) driven by repeated elements and novel gene families across ecological guilds.</title>
        <authorList>
            <consortium name="Lawrence Berkeley National Laboratory"/>
            <person name="Harder C.B."/>
            <person name="Miyauchi S."/>
            <person name="Viragh M."/>
            <person name="Kuo A."/>
            <person name="Thoen E."/>
            <person name="Andreopoulos B."/>
            <person name="Lu D."/>
            <person name="Skrede I."/>
            <person name="Drula E."/>
            <person name="Henrissat B."/>
            <person name="Morin E."/>
            <person name="Kohler A."/>
            <person name="Barry K."/>
            <person name="LaButti K."/>
            <person name="Morin E."/>
            <person name="Salamov A."/>
            <person name="Lipzen A."/>
            <person name="Mereny Z."/>
            <person name="Hegedus B."/>
            <person name="Baldrian P."/>
            <person name="Stursova M."/>
            <person name="Weitz H."/>
            <person name="Taylor A."/>
            <person name="Grigoriev I.V."/>
            <person name="Nagy L.G."/>
            <person name="Martin F."/>
            <person name="Kauserud H."/>
        </authorList>
    </citation>
    <scope>NUCLEOTIDE SEQUENCE</scope>
    <source>
        <strain evidence="1">CBHHK002</strain>
    </source>
</reference>
<evidence type="ECO:0000313" key="2">
    <source>
        <dbReference type="Proteomes" id="UP001218218"/>
    </source>
</evidence>
<keyword evidence="2" id="KW-1185">Reference proteome</keyword>
<evidence type="ECO:0000313" key="1">
    <source>
        <dbReference type="EMBL" id="KAJ7304791.1"/>
    </source>
</evidence>
<comment type="caution">
    <text evidence="1">The sequence shown here is derived from an EMBL/GenBank/DDBJ whole genome shotgun (WGS) entry which is preliminary data.</text>
</comment>
<organism evidence="1 2">
    <name type="scientific">Mycena albidolilacea</name>
    <dbReference type="NCBI Taxonomy" id="1033008"/>
    <lineage>
        <taxon>Eukaryota</taxon>
        <taxon>Fungi</taxon>
        <taxon>Dikarya</taxon>
        <taxon>Basidiomycota</taxon>
        <taxon>Agaricomycotina</taxon>
        <taxon>Agaricomycetes</taxon>
        <taxon>Agaricomycetidae</taxon>
        <taxon>Agaricales</taxon>
        <taxon>Marasmiineae</taxon>
        <taxon>Mycenaceae</taxon>
        <taxon>Mycena</taxon>
    </lineage>
</organism>
<accession>A0AAD6Z2X6</accession>
<protein>
    <submittedName>
        <fullName evidence="1">Uncharacterized protein</fullName>
    </submittedName>
</protein>
<gene>
    <name evidence="1" type="ORF">DFH08DRAFT_721525</name>
</gene>
<dbReference type="EMBL" id="JARIHO010000099">
    <property type="protein sequence ID" value="KAJ7304791.1"/>
    <property type="molecule type" value="Genomic_DNA"/>
</dbReference>
<name>A0AAD6Z2X6_9AGAR</name>
<dbReference type="Proteomes" id="UP001218218">
    <property type="component" value="Unassembled WGS sequence"/>
</dbReference>
<proteinExistence type="predicted"/>
<sequence length="93" mass="10120">MRLDTAFNVTVGGTAVRYALRSVIYVGNQHFTSRIVKPNGDIWFHDGIETGLITISEGNVHSQGPWFLNTCKRNGDTRTACGAVYAVVDGAHP</sequence>
<dbReference type="AlphaFoldDB" id="A0AAD6Z2X6"/>